<gene>
    <name evidence="1" type="ORF">LAESUDRAFT_620858</name>
</gene>
<feature type="non-terminal residue" evidence="1">
    <location>
        <position position="1"/>
    </location>
</feature>
<dbReference type="InParanoid" id="A0A165EAE5"/>
<dbReference type="Proteomes" id="UP000076871">
    <property type="component" value="Unassembled WGS sequence"/>
</dbReference>
<evidence type="ECO:0000313" key="1">
    <source>
        <dbReference type="EMBL" id="KZT06589.1"/>
    </source>
</evidence>
<dbReference type="STRING" id="1314785.A0A165EAE5"/>
<dbReference type="AlphaFoldDB" id="A0A165EAE5"/>
<proteinExistence type="predicted"/>
<dbReference type="OrthoDB" id="3200967at2759"/>
<evidence type="ECO:0000313" key="2">
    <source>
        <dbReference type="Proteomes" id="UP000076871"/>
    </source>
</evidence>
<name>A0A165EAE5_9APHY</name>
<accession>A0A165EAE5</accession>
<dbReference type="GeneID" id="63820302"/>
<sequence length="83" mass="9849">CTPQAPSIAIDLNLLQFVKDLFMRLSPNVSSFCSMFEFFLGERDYKFLTQDALRRHFGNMLLWYSNLINSMNHFIQDHIKDTR</sequence>
<feature type="non-terminal residue" evidence="1">
    <location>
        <position position="83"/>
    </location>
</feature>
<organism evidence="1 2">
    <name type="scientific">Laetiporus sulphureus 93-53</name>
    <dbReference type="NCBI Taxonomy" id="1314785"/>
    <lineage>
        <taxon>Eukaryota</taxon>
        <taxon>Fungi</taxon>
        <taxon>Dikarya</taxon>
        <taxon>Basidiomycota</taxon>
        <taxon>Agaricomycotina</taxon>
        <taxon>Agaricomycetes</taxon>
        <taxon>Polyporales</taxon>
        <taxon>Laetiporus</taxon>
    </lineage>
</organism>
<protein>
    <submittedName>
        <fullName evidence="1">Uncharacterized protein</fullName>
    </submittedName>
</protein>
<dbReference type="RefSeq" id="XP_040764329.1">
    <property type="nucleotide sequence ID" value="XM_040903271.1"/>
</dbReference>
<keyword evidence="2" id="KW-1185">Reference proteome</keyword>
<reference evidence="1 2" key="1">
    <citation type="journal article" date="2016" name="Mol. Biol. Evol.">
        <title>Comparative Genomics of Early-Diverging Mushroom-Forming Fungi Provides Insights into the Origins of Lignocellulose Decay Capabilities.</title>
        <authorList>
            <person name="Nagy L.G."/>
            <person name="Riley R."/>
            <person name="Tritt A."/>
            <person name="Adam C."/>
            <person name="Daum C."/>
            <person name="Floudas D."/>
            <person name="Sun H."/>
            <person name="Yadav J.S."/>
            <person name="Pangilinan J."/>
            <person name="Larsson K.H."/>
            <person name="Matsuura K."/>
            <person name="Barry K."/>
            <person name="Labutti K."/>
            <person name="Kuo R."/>
            <person name="Ohm R.A."/>
            <person name="Bhattacharya S.S."/>
            <person name="Shirouzu T."/>
            <person name="Yoshinaga Y."/>
            <person name="Martin F.M."/>
            <person name="Grigoriev I.V."/>
            <person name="Hibbett D.S."/>
        </authorList>
    </citation>
    <scope>NUCLEOTIDE SEQUENCE [LARGE SCALE GENOMIC DNA]</scope>
    <source>
        <strain evidence="1 2">93-53</strain>
    </source>
</reference>
<dbReference type="EMBL" id="KV427623">
    <property type="protein sequence ID" value="KZT06589.1"/>
    <property type="molecule type" value="Genomic_DNA"/>
</dbReference>